<evidence type="ECO:0000256" key="4">
    <source>
        <dbReference type="ARBA" id="ARBA00022692"/>
    </source>
</evidence>
<evidence type="ECO:0000313" key="10">
    <source>
        <dbReference type="Proteomes" id="UP000003416"/>
    </source>
</evidence>
<evidence type="ECO:0000256" key="6">
    <source>
        <dbReference type="ARBA" id="ARBA00023136"/>
    </source>
</evidence>
<feature type="transmembrane region" description="Helical" evidence="7">
    <location>
        <begin position="7"/>
        <end position="31"/>
    </location>
</feature>
<keyword evidence="3" id="KW-0813">Transport</keyword>
<dbReference type="Gene3D" id="1.20.1250.20">
    <property type="entry name" value="MFS general substrate transporter like domains"/>
    <property type="match status" value="1"/>
</dbReference>
<evidence type="ECO:0000256" key="2">
    <source>
        <dbReference type="ARBA" id="ARBA00008335"/>
    </source>
</evidence>
<dbReference type="STRING" id="763034.HMPREF9446_01998"/>
<dbReference type="Proteomes" id="UP000003416">
    <property type="component" value="Unassembled WGS sequence"/>
</dbReference>
<keyword evidence="10" id="KW-1185">Reference proteome</keyword>
<dbReference type="AlphaFoldDB" id="F3PTD0"/>
<dbReference type="SUPFAM" id="SSF103473">
    <property type="entry name" value="MFS general substrate transporter"/>
    <property type="match status" value="1"/>
</dbReference>
<dbReference type="GO" id="GO:0016020">
    <property type="term" value="C:membrane"/>
    <property type="evidence" value="ECO:0007669"/>
    <property type="project" value="TreeGrafter"/>
</dbReference>
<dbReference type="PANTHER" id="PTHR23514:SF3">
    <property type="entry name" value="BYPASS OF STOP CODON PROTEIN 6"/>
    <property type="match status" value="1"/>
</dbReference>
<keyword evidence="4 7" id="KW-0812">Transmembrane</keyword>
<feature type="transmembrane region" description="Helical" evidence="7">
    <location>
        <begin position="297"/>
        <end position="319"/>
    </location>
</feature>
<sequence length="392" mass="41424">MGNYHKNLVFTAACIGMCFFGVSMITLGAVLPSLVNKLDLSGLQTTTLVTFLPLGMLIGSLIFGPIVDHFGHKALLVPSCIIVLLGMEGLAFFENIPLLQASIIGIGLGGGILNGETNALVADISGESEKGSRLSFLGMFYGLGALGIPMLLGALSRHFTFEAILQGIGTIMLIGIVYCIPIRFPAPKQAQGFPVKEGLGLLKESSLLLLSLILFFQSGIEGVCNNWSTSYFGQAADMPANQALIALTCMVAGLTVARMLQVVVFKKIKPETVLPYSLILTATGFTLLTFSPGFIRAAIGMAIVGAGLSSTYPVILSVLGNRYPSLSGTAFSVALAIALVGQATMNGLMGVVSQYESGLNLYPYLMIGSLIIMLLLFKRSLAEYQKKSKSSN</sequence>
<keyword evidence="6 7" id="KW-0472">Membrane</keyword>
<dbReference type="HOGENOM" id="CLU_709513_0_0_10"/>
<dbReference type="RefSeq" id="WP_009125263.1">
    <property type="nucleotide sequence ID" value="NZ_GL882633.1"/>
</dbReference>
<feature type="transmembrane region" description="Helical" evidence="7">
    <location>
        <begin position="272"/>
        <end position="291"/>
    </location>
</feature>
<evidence type="ECO:0000256" key="5">
    <source>
        <dbReference type="ARBA" id="ARBA00022989"/>
    </source>
</evidence>
<feature type="domain" description="Major facilitator superfamily (MFS) profile" evidence="8">
    <location>
        <begin position="9"/>
        <end position="386"/>
    </location>
</feature>
<dbReference type="PANTHER" id="PTHR23514">
    <property type="entry name" value="BYPASS OF STOP CODON PROTEIN 6"/>
    <property type="match status" value="1"/>
</dbReference>
<dbReference type="PROSITE" id="PS50850">
    <property type="entry name" value="MFS"/>
    <property type="match status" value="1"/>
</dbReference>
<dbReference type="InterPro" id="IPR020846">
    <property type="entry name" value="MFS_dom"/>
</dbReference>
<feature type="transmembrane region" description="Helical" evidence="7">
    <location>
        <begin position="240"/>
        <end position="260"/>
    </location>
</feature>
<dbReference type="InterPro" id="IPR036259">
    <property type="entry name" value="MFS_trans_sf"/>
</dbReference>
<comment type="similarity">
    <text evidence="2">Belongs to the major facilitator superfamily.</text>
</comment>
<evidence type="ECO:0000313" key="9">
    <source>
        <dbReference type="EMBL" id="EGF56855.1"/>
    </source>
</evidence>
<evidence type="ECO:0000256" key="1">
    <source>
        <dbReference type="ARBA" id="ARBA00004127"/>
    </source>
</evidence>
<gene>
    <name evidence="9" type="ORF">HMPREF9446_01998</name>
</gene>
<feature type="transmembrane region" description="Helical" evidence="7">
    <location>
        <begin position="75"/>
        <end position="93"/>
    </location>
</feature>
<feature type="transmembrane region" description="Helical" evidence="7">
    <location>
        <begin position="201"/>
        <end position="220"/>
    </location>
</feature>
<protein>
    <submittedName>
        <fullName evidence="9">Transporter, major facilitator family protein</fullName>
    </submittedName>
</protein>
<dbReference type="InterPro" id="IPR011701">
    <property type="entry name" value="MFS"/>
</dbReference>
<dbReference type="InterPro" id="IPR051788">
    <property type="entry name" value="MFS_Transporter"/>
</dbReference>
<accession>F3PTD0</accession>
<comment type="caution">
    <text evidence="9">The sequence shown here is derived from an EMBL/GenBank/DDBJ whole genome shotgun (WGS) entry which is preliminary data.</text>
</comment>
<dbReference type="GeneID" id="86049593"/>
<evidence type="ECO:0000259" key="8">
    <source>
        <dbReference type="PROSITE" id="PS50850"/>
    </source>
</evidence>
<keyword evidence="5 7" id="KW-1133">Transmembrane helix</keyword>
<feature type="transmembrane region" description="Helical" evidence="7">
    <location>
        <begin position="99"/>
        <end position="122"/>
    </location>
</feature>
<feature type="transmembrane region" description="Helical" evidence="7">
    <location>
        <begin position="43"/>
        <end position="63"/>
    </location>
</feature>
<proteinExistence type="inferred from homology"/>
<evidence type="ECO:0000256" key="7">
    <source>
        <dbReference type="SAM" id="Phobius"/>
    </source>
</evidence>
<name>F3PTD0_9BACE</name>
<dbReference type="Pfam" id="PF07690">
    <property type="entry name" value="MFS_1"/>
    <property type="match status" value="1"/>
</dbReference>
<organism evidence="9 10">
    <name type="scientific">Bacteroides fluxus YIT 12057</name>
    <dbReference type="NCBI Taxonomy" id="763034"/>
    <lineage>
        <taxon>Bacteria</taxon>
        <taxon>Pseudomonadati</taxon>
        <taxon>Bacteroidota</taxon>
        <taxon>Bacteroidia</taxon>
        <taxon>Bacteroidales</taxon>
        <taxon>Bacteroidaceae</taxon>
        <taxon>Bacteroides</taxon>
    </lineage>
</organism>
<feature type="transmembrane region" description="Helical" evidence="7">
    <location>
        <begin position="161"/>
        <end position="180"/>
    </location>
</feature>
<dbReference type="eggNOG" id="COG0738">
    <property type="taxonomic scope" value="Bacteria"/>
</dbReference>
<dbReference type="GO" id="GO:0012505">
    <property type="term" value="C:endomembrane system"/>
    <property type="evidence" value="ECO:0007669"/>
    <property type="project" value="UniProtKB-SubCell"/>
</dbReference>
<feature type="transmembrane region" description="Helical" evidence="7">
    <location>
        <begin position="361"/>
        <end position="377"/>
    </location>
</feature>
<feature type="transmembrane region" description="Helical" evidence="7">
    <location>
        <begin position="134"/>
        <end position="155"/>
    </location>
</feature>
<reference evidence="9 10" key="1">
    <citation type="submission" date="2011-02" db="EMBL/GenBank/DDBJ databases">
        <authorList>
            <person name="Weinstock G."/>
            <person name="Sodergren E."/>
            <person name="Clifton S."/>
            <person name="Fulton L."/>
            <person name="Fulton B."/>
            <person name="Courtney L."/>
            <person name="Fronick C."/>
            <person name="Harrison M."/>
            <person name="Strong C."/>
            <person name="Farmer C."/>
            <person name="Delahaunty K."/>
            <person name="Markovic C."/>
            <person name="Hall O."/>
            <person name="Minx P."/>
            <person name="Tomlinson C."/>
            <person name="Mitreva M."/>
            <person name="Hou S."/>
            <person name="Chen J."/>
            <person name="Wollam A."/>
            <person name="Pepin K.H."/>
            <person name="Johnson M."/>
            <person name="Bhonagiri V."/>
            <person name="Zhang X."/>
            <person name="Suruliraj S."/>
            <person name="Warren W."/>
            <person name="Chinwalla A."/>
            <person name="Mardis E.R."/>
            <person name="Wilson R.K."/>
        </authorList>
    </citation>
    <scope>NUCLEOTIDE SEQUENCE [LARGE SCALE GENOMIC DNA]</scope>
    <source>
        <strain evidence="9 10">YIT 12057</strain>
    </source>
</reference>
<evidence type="ECO:0000256" key="3">
    <source>
        <dbReference type="ARBA" id="ARBA00022448"/>
    </source>
</evidence>
<dbReference type="EMBL" id="AFBN01000036">
    <property type="protein sequence ID" value="EGF56855.1"/>
    <property type="molecule type" value="Genomic_DNA"/>
</dbReference>
<comment type="subcellular location">
    <subcellularLocation>
        <location evidence="1">Endomembrane system</location>
        <topology evidence="1">Multi-pass membrane protein</topology>
    </subcellularLocation>
</comment>
<feature type="transmembrane region" description="Helical" evidence="7">
    <location>
        <begin position="331"/>
        <end position="355"/>
    </location>
</feature>
<dbReference type="GO" id="GO:0022857">
    <property type="term" value="F:transmembrane transporter activity"/>
    <property type="evidence" value="ECO:0007669"/>
    <property type="project" value="InterPro"/>
</dbReference>